<comment type="caution">
    <text evidence="1">The sequence shown here is derived from an EMBL/GenBank/DDBJ whole genome shotgun (WGS) entry which is preliminary data.</text>
</comment>
<evidence type="ECO:0000313" key="2">
    <source>
        <dbReference type="Proteomes" id="UP001168096"/>
    </source>
</evidence>
<name>A0ACC7ML34_9BURK</name>
<gene>
    <name evidence="1" type="ORF">QPK29_031020</name>
</gene>
<evidence type="ECO:0000313" key="1">
    <source>
        <dbReference type="EMBL" id="MFJ1472168.1"/>
    </source>
</evidence>
<dbReference type="Proteomes" id="UP001168096">
    <property type="component" value="Unassembled WGS sequence"/>
</dbReference>
<sequence>MSRQEQAERFLKDREAELRSVIENANDAYIGLDRDGIVREWNRQAETTFGWSAGEAIGRPLDALIIPAEMGELHRRGMARYLATGSATVLGKRLELPAVRKDGSGLTVEVRITALEVNGTTIFSAFLHDITERKTLEAQREYDTLHDALTGLLNRRALTESLPIAQARSRRTGKMLGVLFIDLDGFKAVNDTHGHEAGDKLLCEIARRLQSTVRKTDSVFRLAGDEFTVLLEDMTATYPDARAVAKKIIEQLSVPVDLCGRAATVGASIGIAIFTPSSNVSAADLIKEADYWMYEAKKAGRGRVMPDKTVQESRTT</sequence>
<keyword evidence="1" id="KW-0808">Transferase</keyword>
<proteinExistence type="predicted"/>
<accession>A0ACC7ML34</accession>
<organism evidence="1 2">
    <name type="scientific">Massilia orientalis</name>
    <dbReference type="NCBI Taxonomy" id="3050128"/>
    <lineage>
        <taxon>Bacteria</taxon>
        <taxon>Pseudomonadati</taxon>
        <taxon>Pseudomonadota</taxon>
        <taxon>Betaproteobacteria</taxon>
        <taxon>Burkholderiales</taxon>
        <taxon>Oxalobacteraceae</taxon>
        <taxon>Telluria group</taxon>
        <taxon>Massilia</taxon>
    </lineage>
</organism>
<protein>
    <submittedName>
        <fullName evidence="1">Diguanylate cyclase domain-containing protein</fullName>
        <ecNumber evidence="1">2.7.7.65</ecNumber>
    </submittedName>
</protein>
<keyword evidence="2" id="KW-1185">Reference proteome</keyword>
<reference evidence="1" key="1">
    <citation type="submission" date="2024-11" db="EMBL/GenBank/DDBJ databases">
        <title>Description of Massilia orientalis sp. nov., isolated from rhizosphere soil of Ageratina adenophora.</title>
        <authorList>
            <person name="Wang Y."/>
        </authorList>
    </citation>
    <scope>NUCLEOTIDE SEQUENCE</scope>
    <source>
        <strain evidence="1">YIM B02787</strain>
    </source>
</reference>
<dbReference type="EC" id="2.7.7.65" evidence="1"/>
<dbReference type="EMBL" id="JASNRB020000036">
    <property type="protein sequence ID" value="MFJ1472168.1"/>
    <property type="molecule type" value="Genomic_DNA"/>
</dbReference>
<keyword evidence="1" id="KW-0548">Nucleotidyltransferase</keyword>